<sequence length="197" mass="21122">MRLLLTSFLHPRLGTFFSGTVAYIPDAARTCRDAPFAVEERQRIARYGFDVVEVPVAGRPPADLDRILSRVDGIYVASGETFGLLHVLRSTGADEVVSRHVREGLPYAASSAGSIVAGPSIEPNSIMDSPAIAPGLTDYSGLGLVDRVIVPHAQGTLPPFPIGVIARTVEEYGVDWPLTLLRDGEALLVDEDGCRLV</sequence>
<name>A0ABW2SJY7_9ACTO</name>
<dbReference type="Gene3D" id="3.40.50.880">
    <property type="match status" value="1"/>
</dbReference>
<evidence type="ECO:0000256" key="2">
    <source>
        <dbReference type="ARBA" id="ARBA00022670"/>
    </source>
</evidence>
<organism evidence="5 6">
    <name type="scientific">Schaalia naturae</name>
    <dbReference type="NCBI Taxonomy" id="635203"/>
    <lineage>
        <taxon>Bacteria</taxon>
        <taxon>Bacillati</taxon>
        <taxon>Actinomycetota</taxon>
        <taxon>Actinomycetes</taxon>
        <taxon>Actinomycetales</taxon>
        <taxon>Actinomycetaceae</taxon>
        <taxon>Schaalia</taxon>
    </lineage>
</organism>
<evidence type="ECO:0000313" key="6">
    <source>
        <dbReference type="Proteomes" id="UP001596527"/>
    </source>
</evidence>
<comment type="caution">
    <text evidence="5">The sequence shown here is derived from an EMBL/GenBank/DDBJ whole genome shotgun (WGS) entry which is preliminary data.</text>
</comment>
<dbReference type="InterPro" id="IPR029062">
    <property type="entry name" value="Class_I_gatase-like"/>
</dbReference>
<keyword evidence="3" id="KW-0378">Hydrolase</keyword>
<evidence type="ECO:0000256" key="3">
    <source>
        <dbReference type="ARBA" id="ARBA00022801"/>
    </source>
</evidence>
<dbReference type="PANTHER" id="PTHR20842:SF0">
    <property type="entry name" value="ALPHA-ASPARTYL DIPEPTIDASE"/>
    <property type="match status" value="1"/>
</dbReference>
<dbReference type="PANTHER" id="PTHR20842">
    <property type="entry name" value="PROTEASE S51 ALPHA-ASPARTYL DIPEPTIDASE"/>
    <property type="match status" value="1"/>
</dbReference>
<dbReference type="RefSeq" id="WP_380971912.1">
    <property type="nucleotide sequence ID" value="NZ_JBHTEF010000001.1"/>
</dbReference>
<dbReference type="SUPFAM" id="SSF52317">
    <property type="entry name" value="Class I glutamine amidotransferase-like"/>
    <property type="match status" value="1"/>
</dbReference>
<protein>
    <submittedName>
        <fullName evidence="5">Type 1 glutamine amidotransferase-like domain-containing protein</fullName>
    </submittedName>
</protein>
<evidence type="ECO:0000256" key="4">
    <source>
        <dbReference type="ARBA" id="ARBA00022825"/>
    </source>
</evidence>
<accession>A0ABW2SJY7</accession>
<reference evidence="6" key="1">
    <citation type="journal article" date="2019" name="Int. J. Syst. Evol. Microbiol.">
        <title>The Global Catalogue of Microorganisms (GCM) 10K type strain sequencing project: providing services to taxonomists for standard genome sequencing and annotation.</title>
        <authorList>
            <consortium name="The Broad Institute Genomics Platform"/>
            <consortium name="The Broad Institute Genome Sequencing Center for Infectious Disease"/>
            <person name="Wu L."/>
            <person name="Ma J."/>
        </authorList>
    </citation>
    <scope>NUCLEOTIDE SEQUENCE [LARGE SCALE GENOMIC DNA]</scope>
    <source>
        <strain evidence="6">CCUG 56698</strain>
    </source>
</reference>
<dbReference type="Proteomes" id="UP001596527">
    <property type="component" value="Unassembled WGS sequence"/>
</dbReference>
<evidence type="ECO:0000256" key="1">
    <source>
        <dbReference type="ARBA" id="ARBA00006534"/>
    </source>
</evidence>
<dbReference type="Pfam" id="PF03575">
    <property type="entry name" value="Peptidase_S51"/>
    <property type="match status" value="1"/>
</dbReference>
<dbReference type="InterPro" id="IPR005320">
    <property type="entry name" value="Peptidase_S51"/>
</dbReference>
<evidence type="ECO:0000313" key="5">
    <source>
        <dbReference type="EMBL" id="MFC7580161.1"/>
    </source>
</evidence>
<gene>
    <name evidence="5" type="ORF">ACFQWG_02855</name>
</gene>
<keyword evidence="2" id="KW-0645">Protease</keyword>
<keyword evidence="4" id="KW-0720">Serine protease</keyword>
<proteinExistence type="inferred from homology"/>
<keyword evidence="6" id="KW-1185">Reference proteome</keyword>
<comment type="similarity">
    <text evidence="1">Belongs to the peptidase S51 family.</text>
</comment>
<dbReference type="EMBL" id="JBHTEF010000001">
    <property type="protein sequence ID" value="MFC7580161.1"/>
    <property type="molecule type" value="Genomic_DNA"/>
</dbReference>